<dbReference type="PROSITE" id="PS50088">
    <property type="entry name" value="ANK_REPEAT"/>
    <property type="match status" value="4"/>
</dbReference>
<gene>
    <name evidence="11" type="ORF">CAUJ_LOCUS6492</name>
</gene>
<keyword evidence="8" id="KW-0442">Lipid degradation</keyword>
<keyword evidence="4 7" id="KW-0040">ANK repeat</keyword>
<dbReference type="GO" id="GO:0005739">
    <property type="term" value="C:mitochondrion"/>
    <property type="evidence" value="ECO:0007669"/>
    <property type="project" value="TreeGrafter"/>
</dbReference>
<evidence type="ECO:0000313" key="11">
    <source>
        <dbReference type="EMBL" id="CAD6190573.1"/>
    </source>
</evidence>
<dbReference type="EC" id="3.1.1.4" evidence="1"/>
<dbReference type="InterPro" id="IPR016035">
    <property type="entry name" value="Acyl_Trfase/lysoPLipase"/>
</dbReference>
<evidence type="ECO:0000256" key="6">
    <source>
        <dbReference type="ARBA" id="ARBA00023422"/>
    </source>
</evidence>
<dbReference type="Proteomes" id="UP000835052">
    <property type="component" value="Unassembled WGS sequence"/>
</dbReference>
<evidence type="ECO:0000256" key="1">
    <source>
        <dbReference type="ARBA" id="ARBA00013278"/>
    </source>
</evidence>
<dbReference type="PROSITE" id="PS50297">
    <property type="entry name" value="ANK_REP_REGION"/>
    <property type="match status" value="2"/>
</dbReference>
<evidence type="ECO:0000259" key="10">
    <source>
        <dbReference type="PROSITE" id="PS51635"/>
    </source>
</evidence>
<feature type="repeat" description="ANK" evidence="7">
    <location>
        <begin position="443"/>
        <end position="475"/>
    </location>
</feature>
<keyword evidence="12" id="KW-1185">Reference proteome</keyword>
<feature type="active site" description="Nucleophile" evidence="8">
    <location>
        <position position="755"/>
    </location>
</feature>
<keyword evidence="5 8" id="KW-0443">Lipid metabolism</keyword>
<comment type="caution">
    <text evidence="11">The sequence shown here is derived from an EMBL/GenBank/DDBJ whole genome shotgun (WGS) entry which is preliminary data.</text>
</comment>
<protein>
    <recommendedName>
        <fullName evidence="1">phospholipase A2</fullName>
        <ecNumber evidence="1">3.1.1.4</ecNumber>
    </recommendedName>
</protein>
<dbReference type="GO" id="GO:0052816">
    <property type="term" value="F:long-chain fatty acyl-CoA hydrolase activity"/>
    <property type="evidence" value="ECO:0007669"/>
    <property type="project" value="TreeGrafter"/>
</dbReference>
<feature type="short sequence motif" description="GXSXG" evidence="8">
    <location>
        <begin position="753"/>
        <end position="757"/>
    </location>
</feature>
<dbReference type="GO" id="GO:2000304">
    <property type="term" value="P:positive regulation of ceramide biosynthetic process"/>
    <property type="evidence" value="ECO:0007669"/>
    <property type="project" value="TreeGrafter"/>
</dbReference>
<dbReference type="Gene3D" id="1.25.40.20">
    <property type="entry name" value="Ankyrin repeat-containing domain"/>
    <property type="match status" value="2"/>
</dbReference>
<feature type="domain" description="PNPLA" evidence="10">
    <location>
        <begin position="717"/>
        <end position="886"/>
    </location>
</feature>
<dbReference type="GO" id="GO:0016042">
    <property type="term" value="P:lipid catabolic process"/>
    <property type="evidence" value="ECO:0007669"/>
    <property type="project" value="UniProtKB-UniRule"/>
</dbReference>
<feature type="repeat" description="ANK" evidence="7">
    <location>
        <begin position="615"/>
        <end position="647"/>
    </location>
</feature>
<dbReference type="InterPro" id="IPR002641">
    <property type="entry name" value="PNPLA_dom"/>
</dbReference>
<organism evidence="11 12">
    <name type="scientific">Caenorhabditis auriculariae</name>
    <dbReference type="NCBI Taxonomy" id="2777116"/>
    <lineage>
        <taxon>Eukaryota</taxon>
        <taxon>Metazoa</taxon>
        <taxon>Ecdysozoa</taxon>
        <taxon>Nematoda</taxon>
        <taxon>Chromadorea</taxon>
        <taxon>Rhabditida</taxon>
        <taxon>Rhabditina</taxon>
        <taxon>Rhabditomorpha</taxon>
        <taxon>Rhabditoidea</taxon>
        <taxon>Rhabditidae</taxon>
        <taxon>Peloderinae</taxon>
        <taxon>Caenorhabditis</taxon>
    </lineage>
</organism>
<name>A0A8S1H5Z0_9PELO</name>
<evidence type="ECO:0000256" key="9">
    <source>
        <dbReference type="SAM" id="MobiDB-lite"/>
    </source>
</evidence>
<dbReference type="Pfam" id="PF01734">
    <property type="entry name" value="Patatin"/>
    <property type="match status" value="1"/>
</dbReference>
<comment type="catalytic activity">
    <reaction evidence="6">
        <text>a 1,2-diacyl-sn-glycero-3-phosphocholine + H2O = a 1-acyl-sn-glycero-3-phosphocholine + a fatty acid + H(+)</text>
        <dbReference type="Rhea" id="RHEA:15801"/>
        <dbReference type="ChEBI" id="CHEBI:15377"/>
        <dbReference type="ChEBI" id="CHEBI:15378"/>
        <dbReference type="ChEBI" id="CHEBI:28868"/>
        <dbReference type="ChEBI" id="CHEBI:57643"/>
        <dbReference type="ChEBI" id="CHEBI:58168"/>
        <dbReference type="EC" id="3.1.1.4"/>
    </reaction>
    <physiologicalReaction direction="left-to-right" evidence="6">
        <dbReference type="Rhea" id="RHEA:15802"/>
    </physiologicalReaction>
</comment>
<dbReference type="Pfam" id="PF12796">
    <property type="entry name" value="Ank_2"/>
    <property type="match status" value="1"/>
</dbReference>
<dbReference type="PROSITE" id="PS51635">
    <property type="entry name" value="PNPLA"/>
    <property type="match status" value="1"/>
</dbReference>
<reference evidence="11" key="1">
    <citation type="submission" date="2020-10" db="EMBL/GenBank/DDBJ databases">
        <authorList>
            <person name="Kikuchi T."/>
        </authorList>
    </citation>
    <scope>NUCLEOTIDE SEQUENCE</scope>
    <source>
        <strain evidence="11">NKZ352</strain>
    </source>
</reference>
<feature type="compositionally biased region" description="Low complexity" evidence="9">
    <location>
        <begin position="156"/>
        <end position="167"/>
    </location>
</feature>
<keyword evidence="2" id="KW-0677">Repeat</keyword>
<dbReference type="OrthoDB" id="10021675at2759"/>
<evidence type="ECO:0000256" key="8">
    <source>
        <dbReference type="PROSITE-ProRule" id="PRU01161"/>
    </source>
</evidence>
<evidence type="ECO:0000256" key="3">
    <source>
        <dbReference type="ARBA" id="ARBA00022801"/>
    </source>
</evidence>
<evidence type="ECO:0000313" key="12">
    <source>
        <dbReference type="Proteomes" id="UP000835052"/>
    </source>
</evidence>
<sequence length="1055" mass="117625">MENDVQATNSFSNSSLVMEDALDTMASSLQIPAFRRRKNSGMIERSVSTNDLQQSSFFPRNMVDRNCQSLRMHSKEQGIDSELGNKKTDEKICVFGIIAGYAKSTDGEFEKVGRSLGKNKIIFSTEQLVKTVHHTLRGLQCFNGETAQVSGDEKPSNQSSGSQSYESLEVVESSADVPTVRENDSMTIGLSGALTVITKVNSLLASARDKLLGRRWIPTDHAETVIVPEDLAPDCKIVYPENFAPNRLMVVLLKSDKSNEQYETIYHLVYAKNGHALPTMYSIYRCKDIKEAHDLFHKCYDSLILFDTINPERMKVREGMEKIFRKIKTRPLYQTIHIAIACDRVDYFGEAVVEMLRRAGTPIETQFQQFCICEGCFPLQLAIRFDRYLIVARMLQLKADVMIKDWHGNSVLHTAALNSVRMLELLWSETPQVLPLIDEINHDGHTPIIVAVRAGNPRITSTLLGFGAKLAVRGVPRSPLFEAMNVKNSAGVVDVLVNASPEVAHERDVFGNTAIHVAAYKESLAALLAHKTKFDFDLDSRNHFGETPLHCFVRKATAQTLPLVMLIVSHGCNVNDADNHGDTALHKAVVSRNVNPLSIRFLLCAGANPNKVNMRGESPRHIAARIQNIDAMKDLIICGATRCAKDTSGCVSDCVNLETRSVSDVDTRILHLTPLAIDDYLEADYEGATLDHSEKETFNERLAEEFAQKPRKMVNLLSMDGGGIRGLVIIQTMLEIERRLGEPLFPYFDWVAGTSTGSLIAAALSKGLSLQQLLLSYIRFKDQVFEGFAPPFDTRLLETFIKEQIGEGPISDLKYPRLMVSAVNALRFPVKLEFMRNYSPNDVDASEEIPLWVALRRSTSAPVFFNPCDEYIDGGIIANNPTLDLLTEVQKFNSKAKLQEKKEDHKVEINVVLSLGTGQIPLSPMMPLLLDSARPLQSMLAFKNLSMIFVDQATASEGAPVTRSRAWCDALSVPFFRLSAHLSHAVQLCTTNDVDVVTMMWDTLKYCRKNQDYLDQICAMLKHDPKHVQRGSPFAKGSTVQSYMDGTPAKQHSIV</sequence>
<evidence type="ECO:0000256" key="4">
    <source>
        <dbReference type="ARBA" id="ARBA00023043"/>
    </source>
</evidence>
<feature type="repeat" description="ANK" evidence="7">
    <location>
        <begin position="544"/>
        <end position="579"/>
    </location>
</feature>
<evidence type="ECO:0000256" key="5">
    <source>
        <dbReference type="ARBA" id="ARBA00023098"/>
    </source>
</evidence>
<proteinExistence type="predicted"/>
<dbReference type="Gene3D" id="3.40.1090.10">
    <property type="entry name" value="Cytosolic phospholipase A2 catalytic domain"/>
    <property type="match status" value="1"/>
</dbReference>
<dbReference type="AlphaFoldDB" id="A0A8S1H5Z0"/>
<dbReference type="SUPFAM" id="SSF52151">
    <property type="entry name" value="FabD/lysophospholipase-like"/>
    <property type="match status" value="1"/>
</dbReference>
<dbReference type="InterPro" id="IPR036770">
    <property type="entry name" value="Ankyrin_rpt-contain_sf"/>
</dbReference>
<dbReference type="EMBL" id="CAJGYM010000016">
    <property type="protein sequence ID" value="CAD6190573.1"/>
    <property type="molecule type" value="Genomic_DNA"/>
</dbReference>
<dbReference type="SMART" id="SM00248">
    <property type="entry name" value="ANK"/>
    <property type="match status" value="7"/>
</dbReference>
<feature type="active site" description="Proton acceptor" evidence="8">
    <location>
        <position position="873"/>
    </location>
</feature>
<feature type="short sequence motif" description="DGA/G" evidence="8">
    <location>
        <begin position="873"/>
        <end position="875"/>
    </location>
</feature>
<dbReference type="InterPro" id="IPR047148">
    <property type="entry name" value="PLPL9"/>
</dbReference>
<feature type="short sequence motif" description="GXGXXG" evidence="8">
    <location>
        <begin position="721"/>
        <end position="726"/>
    </location>
</feature>
<accession>A0A8S1H5Z0</accession>
<evidence type="ECO:0000256" key="2">
    <source>
        <dbReference type="ARBA" id="ARBA00022737"/>
    </source>
</evidence>
<dbReference type="PANTHER" id="PTHR24139:SF34">
    <property type="entry name" value="85_88 KDA CALCIUM-INDEPENDENT PHOSPHOLIPASE A2"/>
    <property type="match status" value="1"/>
</dbReference>
<feature type="repeat" description="ANK" evidence="7">
    <location>
        <begin position="580"/>
        <end position="614"/>
    </location>
</feature>
<evidence type="ECO:0000256" key="7">
    <source>
        <dbReference type="PROSITE-ProRule" id="PRU00023"/>
    </source>
</evidence>
<feature type="region of interest" description="Disordered" evidence="9">
    <location>
        <begin position="147"/>
        <end position="167"/>
    </location>
</feature>
<keyword evidence="3 8" id="KW-0378">Hydrolase</keyword>
<dbReference type="GO" id="GO:0047499">
    <property type="term" value="F:calcium-independent phospholipase A2 activity"/>
    <property type="evidence" value="ECO:0007669"/>
    <property type="project" value="InterPro"/>
</dbReference>
<dbReference type="PANTHER" id="PTHR24139">
    <property type="entry name" value="CALCIUM-INDEPENDENT PHOSPHOLIPASE A2"/>
    <property type="match status" value="1"/>
</dbReference>
<dbReference type="SUPFAM" id="SSF48403">
    <property type="entry name" value="Ankyrin repeat"/>
    <property type="match status" value="1"/>
</dbReference>
<dbReference type="InterPro" id="IPR002110">
    <property type="entry name" value="Ankyrin_rpt"/>
</dbReference>